<feature type="chain" id="PRO_5046499209" description="T-cell immunomodulatory protein TIP C2 domain-containing protein" evidence="9">
    <location>
        <begin position="28"/>
        <end position="676"/>
    </location>
</feature>
<comment type="subcellular location">
    <subcellularLocation>
        <location evidence="1">Membrane</location>
        <topology evidence="1">Single-pass type I membrane protein</topology>
    </subcellularLocation>
</comment>
<protein>
    <recommendedName>
        <fullName evidence="10">T-cell immunomodulatory protein TIP C2 domain-containing protein</fullName>
    </recommendedName>
</protein>
<evidence type="ECO:0000256" key="9">
    <source>
        <dbReference type="SAM" id="SignalP"/>
    </source>
</evidence>
<reference evidence="12" key="1">
    <citation type="submission" date="2024-06" db="EMBL/GenBank/DDBJ databases">
        <title>Multi-omics analyses provide insights into the biosynthesis of the anticancer antibiotic pleurotin in Hohenbuehelia grisea.</title>
        <authorList>
            <person name="Weaver J.A."/>
            <person name="Alberti F."/>
        </authorList>
    </citation>
    <scope>NUCLEOTIDE SEQUENCE [LARGE SCALE GENOMIC DNA]</scope>
    <source>
        <strain evidence="12">T-177</strain>
    </source>
</reference>
<dbReference type="InterPro" id="IPR028994">
    <property type="entry name" value="Integrin_alpha_N"/>
</dbReference>
<keyword evidence="4 9" id="KW-0732">Signal</keyword>
<dbReference type="SUPFAM" id="SSF69318">
    <property type="entry name" value="Integrin alpha N-terminal domain"/>
    <property type="match status" value="2"/>
</dbReference>
<evidence type="ECO:0000256" key="8">
    <source>
        <dbReference type="SAM" id="Phobius"/>
    </source>
</evidence>
<dbReference type="PANTHER" id="PTHR13412">
    <property type="entry name" value="T-CELL IMMUNOMODULATORY PROTEIN HOMOLOG"/>
    <property type="match status" value="1"/>
</dbReference>
<accession>A0ABR3IWA4</accession>
<name>A0ABR3IWA4_9AGAR</name>
<keyword evidence="6 8" id="KW-0472">Membrane</keyword>
<organism evidence="11 12">
    <name type="scientific">Hohenbuehelia grisea</name>
    <dbReference type="NCBI Taxonomy" id="104357"/>
    <lineage>
        <taxon>Eukaryota</taxon>
        <taxon>Fungi</taxon>
        <taxon>Dikarya</taxon>
        <taxon>Basidiomycota</taxon>
        <taxon>Agaricomycotina</taxon>
        <taxon>Agaricomycetes</taxon>
        <taxon>Agaricomycetidae</taxon>
        <taxon>Agaricales</taxon>
        <taxon>Pleurotineae</taxon>
        <taxon>Pleurotaceae</taxon>
        <taxon>Hohenbuehelia</taxon>
    </lineage>
</organism>
<dbReference type="InterPro" id="IPR057089">
    <property type="entry name" value="C2_TIP"/>
</dbReference>
<sequence length="676" mass="74216">MARRRRTGTGGIPAFLTLALCAHSVCAVWPFPPKRFTGNALIDAGTLGLNTNGRVVAFGDFNGDQFLDILTLDSDQQSLKVYLWNHEAFSYKDSVSFRHYERVFNVVPGDFTHSGTLDLLVMSRSSRSQDQLEMTLYRASSTGTFDTDHPVSVPPSTFAQPIPVDMDGDMKIDLLGITPSSSNSESPLKLWQNVWNSSETNTPLFSVMDPKFSGAQCKLSNPHSNAVIDLNGDCLADLFLVCDDARGGKTFQIWTNNKAAGFSLAQTGYLPAGTQSITFADMDRDGTLDMVFTTCSYVSQTTGVGTDCSINVAYNKQLPLCASTSSKKNKTKCRPPDDLCVADPDFKFDLRDQPDNDAFVRIPISALFHQVDGSQPSLLVLDTSFDPPIPIPPRLGDADLDGYPDILMIVTARSDRTPQLLFSVPCWGGIAGCGKDGSGRRGWKQAPKGTEMLRSIKDARGVAFLDMDEDGTLDIMVQRTGKSGQGNILFVQNNFYYDAFFLKAIVLNGACDNGWCYPPNSTGRYHPFGVSYSGASYKYTVLDTSGRRSAAQVGQLPQSAYHALMTPYSYFGLGRTNNYIENLFVGSTIHAQEHFINMEGVIPNSKVVIRPPTRPGAAWGRELFLRPGAWIPWVTVTVVGGTALLAVVVFVLHLNEKREDELERRQTSHHINFDAL</sequence>
<comment type="caution">
    <text evidence="11">The sequence shown here is derived from an EMBL/GenBank/DDBJ whole genome shotgun (WGS) entry which is preliminary data.</text>
</comment>
<evidence type="ECO:0000256" key="3">
    <source>
        <dbReference type="ARBA" id="ARBA00022692"/>
    </source>
</evidence>
<evidence type="ECO:0000256" key="7">
    <source>
        <dbReference type="ARBA" id="ARBA00023180"/>
    </source>
</evidence>
<dbReference type="EMBL" id="JASNQZ010000015">
    <property type="protein sequence ID" value="KAL0947607.1"/>
    <property type="molecule type" value="Genomic_DNA"/>
</dbReference>
<dbReference type="PANTHER" id="PTHR13412:SF0">
    <property type="entry name" value="T-CELL IMMUNOMODULATORY PROTEIN"/>
    <property type="match status" value="1"/>
</dbReference>
<comment type="similarity">
    <text evidence="2">Belongs to the TIP family.</text>
</comment>
<dbReference type="Proteomes" id="UP001556367">
    <property type="component" value="Unassembled WGS sequence"/>
</dbReference>
<feature type="domain" description="T-cell immunomodulatory protein TIP C2" evidence="10">
    <location>
        <begin position="527"/>
        <end position="624"/>
    </location>
</feature>
<evidence type="ECO:0000256" key="1">
    <source>
        <dbReference type="ARBA" id="ARBA00004479"/>
    </source>
</evidence>
<dbReference type="InterPro" id="IPR013517">
    <property type="entry name" value="FG-GAP"/>
</dbReference>
<dbReference type="Gene3D" id="2.130.10.130">
    <property type="entry name" value="Integrin alpha, N-terminal"/>
    <property type="match status" value="1"/>
</dbReference>
<keyword evidence="3 8" id="KW-0812">Transmembrane</keyword>
<keyword evidence="7" id="KW-0325">Glycoprotein</keyword>
<evidence type="ECO:0000256" key="5">
    <source>
        <dbReference type="ARBA" id="ARBA00022989"/>
    </source>
</evidence>
<evidence type="ECO:0000256" key="4">
    <source>
        <dbReference type="ARBA" id="ARBA00022729"/>
    </source>
</evidence>
<proteinExistence type="inferred from homology"/>
<evidence type="ECO:0000256" key="2">
    <source>
        <dbReference type="ARBA" id="ARBA00006496"/>
    </source>
</evidence>
<dbReference type="Pfam" id="PF23122">
    <property type="entry name" value="C2_ITFG1"/>
    <property type="match status" value="1"/>
</dbReference>
<evidence type="ECO:0000256" key="6">
    <source>
        <dbReference type="ARBA" id="ARBA00023136"/>
    </source>
</evidence>
<evidence type="ECO:0000259" key="10">
    <source>
        <dbReference type="Pfam" id="PF23122"/>
    </source>
</evidence>
<keyword evidence="5 8" id="KW-1133">Transmembrane helix</keyword>
<dbReference type="InterPro" id="IPR024881">
    <property type="entry name" value="Tip"/>
</dbReference>
<gene>
    <name evidence="11" type="ORF">HGRIS_013696</name>
</gene>
<keyword evidence="12" id="KW-1185">Reference proteome</keyword>
<dbReference type="Pfam" id="PF13517">
    <property type="entry name" value="FG-GAP_3"/>
    <property type="match status" value="2"/>
</dbReference>
<feature type="signal peptide" evidence="9">
    <location>
        <begin position="1"/>
        <end position="27"/>
    </location>
</feature>
<feature type="transmembrane region" description="Helical" evidence="8">
    <location>
        <begin position="630"/>
        <end position="654"/>
    </location>
</feature>
<evidence type="ECO:0000313" key="12">
    <source>
        <dbReference type="Proteomes" id="UP001556367"/>
    </source>
</evidence>
<evidence type="ECO:0000313" key="11">
    <source>
        <dbReference type="EMBL" id="KAL0947607.1"/>
    </source>
</evidence>